<gene>
    <name evidence="1" type="ORF">GSY69_06135</name>
</gene>
<accession>A0A6N9H6H6</accession>
<dbReference type="AlphaFoldDB" id="A0A6N9H6H6"/>
<comment type="caution">
    <text evidence="1">The sequence shown here is derived from an EMBL/GenBank/DDBJ whole genome shotgun (WGS) entry which is preliminary data.</text>
</comment>
<evidence type="ECO:0000313" key="1">
    <source>
        <dbReference type="EMBL" id="MYM19559.1"/>
    </source>
</evidence>
<dbReference type="Proteomes" id="UP000469215">
    <property type="component" value="Unassembled WGS sequence"/>
</dbReference>
<organism evidence="1 2">
    <name type="scientific">Brevibacterium rongguiense</name>
    <dbReference type="NCBI Taxonomy" id="2695267"/>
    <lineage>
        <taxon>Bacteria</taxon>
        <taxon>Bacillati</taxon>
        <taxon>Actinomycetota</taxon>
        <taxon>Actinomycetes</taxon>
        <taxon>Micrococcales</taxon>
        <taxon>Brevibacteriaceae</taxon>
        <taxon>Brevibacterium</taxon>
    </lineage>
</organism>
<dbReference type="InterPro" id="IPR019675">
    <property type="entry name" value="DUF2550"/>
</dbReference>
<proteinExistence type="predicted"/>
<dbReference type="RefSeq" id="WP_160952991.1">
    <property type="nucleotide sequence ID" value="NZ_WWEQ01000019.1"/>
</dbReference>
<evidence type="ECO:0000313" key="2">
    <source>
        <dbReference type="Proteomes" id="UP000469215"/>
    </source>
</evidence>
<dbReference type="EMBL" id="WWEQ01000019">
    <property type="protein sequence ID" value="MYM19559.1"/>
    <property type="molecule type" value="Genomic_DNA"/>
</dbReference>
<dbReference type="Pfam" id="PF10739">
    <property type="entry name" value="DUF2550"/>
    <property type="match status" value="1"/>
</dbReference>
<keyword evidence="2" id="KW-1185">Reference proteome</keyword>
<sequence>MNPSALLLILLSAAGLGLIVAYALTSRRRAMSRMAGSFDCSIRVGEGTPRPRWRLGVGLLTATTFNWYPVFGFSRRPAIRLPRADMVIASRSEPAPDDRHSVLADAQVIVLRCGDHAGRPVETRVALERDAVSALSSWLESSPPGYNLAIGRFT</sequence>
<name>A0A6N9H6H6_9MICO</name>
<protein>
    <submittedName>
        <fullName evidence="1">DUF2550 family protein</fullName>
    </submittedName>
</protein>
<reference evidence="1 2" key="1">
    <citation type="submission" date="2020-01" db="EMBL/GenBank/DDBJ databases">
        <authorList>
            <person name="Deng T."/>
        </authorList>
    </citation>
    <scope>NUCLEOTIDE SEQUENCE [LARGE SCALE GENOMIC DNA]</scope>
    <source>
        <strain evidence="1 2">5221</strain>
    </source>
</reference>